<proteinExistence type="predicted"/>
<keyword evidence="7" id="KW-1185">Reference proteome</keyword>
<name>A0A2S7F480_9XANT</name>
<gene>
    <name evidence="6" type="ORF">XhyaCFBP1156_01460</name>
</gene>
<evidence type="ECO:0000256" key="3">
    <source>
        <dbReference type="ARBA" id="ARBA00023004"/>
    </source>
</evidence>
<dbReference type="AlphaFoldDB" id="A0A2S7F480"/>
<keyword evidence="2 4" id="KW-0479">Metal-binding</keyword>
<evidence type="ECO:0000256" key="2">
    <source>
        <dbReference type="ARBA" id="ARBA00022723"/>
    </source>
</evidence>
<accession>A0A2S7F480</accession>
<dbReference type="GO" id="GO:0046872">
    <property type="term" value="F:metal ion binding"/>
    <property type="evidence" value="ECO:0007669"/>
    <property type="project" value="UniProtKB-KW"/>
</dbReference>
<sequence length="108" mass="11894">MPRPSGSALVQRGYDVFQYNCAACHGRGDGGRDFFSGQINPRKPGTEALYARSKGAVPALLEERTDLPPEVIAYFVRNGISLMPAFRKTEVSDEDLQALSAYLTRNNK</sequence>
<evidence type="ECO:0000313" key="6">
    <source>
        <dbReference type="EMBL" id="PPV00091.1"/>
    </source>
</evidence>
<evidence type="ECO:0000313" key="7">
    <source>
        <dbReference type="Proteomes" id="UP000238261"/>
    </source>
</evidence>
<dbReference type="OrthoDB" id="5728201at2"/>
<comment type="caution">
    <text evidence="6">The sequence shown here is derived from an EMBL/GenBank/DDBJ whole genome shotgun (WGS) entry which is preliminary data.</text>
</comment>
<dbReference type="PROSITE" id="PS51007">
    <property type="entry name" value="CYTC"/>
    <property type="match status" value="1"/>
</dbReference>
<evidence type="ECO:0000259" key="5">
    <source>
        <dbReference type="PROSITE" id="PS51007"/>
    </source>
</evidence>
<dbReference type="InterPro" id="IPR036909">
    <property type="entry name" value="Cyt_c-like_dom_sf"/>
</dbReference>
<feature type="domain" description="Cytochrome c" evidence="5">
    <location>
        <begin position="8"/>
        <end position="107"/>
    </location>
</feature>
<evidence type="ECO:0000256" key="4">
    <source>
        <dbReference type="PROSITE-ProRule" id="PRU00433"/>
    </source>
</evidence>
<dbReference type="GO" id="GO:0009055">
    <property type="term" value="F:electron transfer activity"/>
    <property type="evidence" value="ECO:0007669"/>
    <property type="project" value="InterPro"/>
</dbReference>
<dbReference type="GO" id="GO:0020037">
    <property type="term" value="F:heme binding"/>
    <property type="evidence" value="ECO:0007669"/>
    <property type="project" value="InterPro"/>
</dbReference>
<reference evidence="7" key="1">
    <citation type="submission" date="2016-08" db="EMBL/GenBank/DDBJ databases">
        <authorList>
            <person name="Merda D."/>
            <person name="Briand M."/>
            <person name="Taghouti G."/>
            <person name="Carrere S."/>
            <person name="Gouzy J."/>
            <person name="Portier P."/>
            <person name="Jacques M.-A."/>
            <person name="Fischer-Le Saux M."/>
        </authorList>
    </citation>
    <scope>NUCLEOTIDE SEQUENCE [LARGE SCALE GENOMIC DNA]</scope>
    <source>
        <strain evidence="7">CFBP1156</strain>
    </source>
</reference>
<protein>
    <recommendedName>
        <fullName evidence="5">Cytochrome c domain-containing protein</fullName>
    </recommendedName>
</protein>
<dbReference type="Proteomes" id="UP000238261">
    <property type="component" value="Unassembled WGS sequence"/>
</dbReference>
<keyword evidence="3 4" id="KW-0408">Iron</keyword>
<dbReference type="SUPFAM" id="SSF46626">
    <property type="entry name" value="Cytochrome c"/>
    <property type="match status" value="1"/>
</dbReference>
<dbReference type="Pfam" id="PF13442">
    <property type="entry name" value="Cytochrome_CBB3"/>
    <property type="match status" value="1"/>
</dbReference>
<dbReference type="InterPro" id="IPR009056">
    <property type="entry name" value="Cyt_c-like_dom"/>
</dbReference>
<keyword evidence="1 4" id="KW-0349">Heme</keyword>
<evidence type="ECO:0000256" key="1">
    <source>
        <dbReference type="ARBA" id="ARBA00022617"/>
    </source>
</evidence>
<organism evidence="6 7">
    <name type="scientific">Xanthomonas hyacinthi</name>
    <dbReference type="NCBI Taxonomy" id="56455"/>
    <lineage>
        <taxon>Bacteria</taxon>
        <taxon>Pseudomonadati</taxon>
        <taxon>Pseudomonadota</taxon>
        <taxon>Gammaproteobacteria</taxon>
        <taxon>Lysobacterales</taxon>
        <taxon>Lysobacteraceae</taxon>
        <taxon>Xanthomonas</taxon>
    </lineage>
</organism>
<dbReference type="Gene3D" id="1.10.760.10">
    <property type="entry name" value="Cytochrome c-like domain"/>
    <property type="match status" value="1"/>
</dbReference>
<dbReference type="EMBL" id="MDEG01000001">
    <property type="protein sequence ID" value="PPV00091.1"/>
    <property type="molecule type" value="Genomic_DNA"/>
</dbReference>